<feature type="domain" description="Protein kinase" evidence="11">
    <location>
        <begin position="82"/>
        <end position="299"/>
    </location>
</feature>
<proteinExistence type="predicted"/>
<sequence>MFYLCCPEQKSKKKVKGGVADEEKVITLKKSDHSALVAHLLQCTDILHLDQTENSSSLNDCSSEESREHKELQPERKCLEDFKFLSVLGRGTFGNVILSELKGTDEVYALKIMKEDNIWAHDVIGYTLREKRILTLASDHPYLTHLFCSFQTIGRLWPMEGIVDGKTTNTFCGTPDYTSPEMIQSLEYATSVDCRFMTITNRICTIPSSQLNRITHQTSARRRVQGQGECHQSSPFLQKDQVGPAGTEEDHAPISATDYVKEGRVFTCDGTKHSQEDLSFFIQSIKEEFNGFSFINTKY</sequence>
<dbReference type="PROSITE" id="PS50011">
    <property type="entry name" value="PROTEIN_KINASE_DOM"/>
    <property type="match status" value="1"/>
</dbReference>
<feature type="binding site" evidence="9">
    <location>
        <position position="111"/>
    </location>
    <ligand>
        <name>ATP</name>
        <dbReference type="ChEBI" id="CHEBI:30616"/>
    </ligand>
</feature>
<evidence type="ECO:0000313" key="13">
    <source>
        <dbReference type="Proteomes" id="UP001187315"/>
    </source>
</evidence>
<keyword evidence="13" id="KW-1185">Reference proteome</keyword>
<evidence type="ECO:0000256" key="8">
    <source>
        <dbReference type="ARBA" id="ARBA00048679"/>
    </source>
</evidence>
<keyword evidence="2" id="KW-0723">Serine/threonine-protein kinase</keyword>
<dbReference type="GO" id="GO:0035556">
    <property type="term" value="P:intracellular signal transduction"/>
    <property type="evidence" value="ECO:0007669"/>
    <property type="project" value="TreeGrafter"/>
</dbReference>
<dbReference type="InterPro" id="IPR050236">
    <property type="entry name" value="Ser_Thr_kinase_AGC"/>
</dbReference>
<dbReference type="GO" id="GO:0005524">
    <property type="term" value="F:ATP binding"/>
    <property type="evidence" value="ECO:0007669"/>
    <property type="project" value="UniProtKB-UniRule"/>
</dbReference>
<gene>
    <name evidence="12" type="ORF">Q7C36_000445</name>
</gene>
<evidence type="ECO:0000256" key="5">
    <source>
        <dbReference type="ARBA" id="ARBA00022777"/>
    </source>
</evidence>
<reference evidence="12" key="1">
    <citation type="submission" date="2023-08" db="EMBL/GenBank/DDBJ databases">
        <title>Pelteobagrus vachellii genome.</title>
        <authorList>
            <person name="Liu H."/>
        </authorList>
    </citation>
    <scope>NUCLEOTIDE SEQUENCE</scope>
    <source>
        <strain evidence="12">PRFRI_2022a</strain>
        <tissue evidence="12">Muscle</tissue>
    </source>
</reference>
<keyword evidence="6 9" id="KW-0067">ATP-binding</keyword>
<evidence type="ECO:0000256" key="3">
    <source>
        <dbReference type="ARBA" id="ARBA00022679"/>
    </source>
</evidence>
<evidence type="ECO:0000256" key="2">
    <source>
        <dbReference type="ARBA" id="ARBA00022527"/>
    </source>
</evidence>
<name>A0AA88P152_TACVA</name>
<dbReference type="EMBL" id="JAVHJS010000001">
    <property type="protein sequence ID" value="KAK2868574.1"/>
    <property type="molecule type" value="Genomic_DNA"/>
</dbReference>
<accession>A0AA88P152</accession>
<evidence type="ECO:0000256" key="7">
    <source>
        <dbReference type="ARBA" id="ARBA00047899"/>
    </source>
</evidence>
<dbReference type="Gene3D" id="1.10.510.10">
    <property type="entry name" value="Transferase(Phosphotransferase) domain 1"/>
    <property type="match status" value="1"/>
</dbReference>
<evidence type="ECO:0000259" key="11">
    <source>
        <dbReference type="PROSITE" id="PS50011"/>
    </source>
</evidence>
<dbReference type="PROSITE" id="PS00107">
    <property type="entry name" value="PROTEIN_KINASE_ATP"/>
    <property type="match status" value="1"/>
</dbReference>
<comment type="catalytic activity">
    <reaction evidence="8">
        <text>L-seryl-[protein] + ATP = O-phospho-L-seryl-[protein] + ADP + H(+)</text>
        <dbReference type="Rhea" id="RHEA:17989"/>
        <dbReference type="Rhea" id="RHEA-COMP:9863"/>
        <dbReference type="Rhea" id="RHEA-COMP:11604"/>
        <dbReference type="ChEBI" id="CHEBI:15378"/>
        <dbReference type="ChEBI" id="CHEBI:29999"/>
        <dbReference type="ChEBI" id="CHEBI:30616"/>
        <dbReference type="ChEBI" id="CHEBI:83421"/>
        <dbReference type="ChEBI" id="CHEBI:456216"/>
        <dbReference type="EC" id="2.7.11.1"/>
    </reaction>
</comment>
<dbReference type="Proteomes" id="UP001187315">
    <property type="component" value="Unassembled WGS sequence"/>
</dbReference>
<dbReference type="InterPro" id="IPR011009">
    <property type="entry name" value="Kinase-like_dom_sf"/>
</dbReference>
<keyword evidence="5" id="KW-0418">Kinase</keyword>
<evidence type="ECO:0000256" key="1">
    <source>
        <dbReference type="ARBA" id="ARBA00012513"/>
    </source>
</evidence>
<keyword evidence="4 9" id="KW-0547">Nucleotide-binding</keyword>
<evidence type="ECO:0000256" key="4">
    <source>
        <dbReference type="ARBA" id="ARBA00022741"/>
    </source>
</evidence>
<dbReference type="PANTHER" id="PTHR24356">
    <property type="entry name" value="SERINE/THREONINE-PROTEIN KINASE"/>
    <property type="match status" value="1"/>
</dbReference>
<dbReference type="SUPFAM" id="SSF56112">
    <property type="entry name" value="Protein kinase-like (PK-like)"/>
    <property type="match status" value="1"/>
</dbReference>
<evidence type="ECO:0000256" key="10">
    <source>
        <dbReference type="SAM" id="MobiDB-lite"/>
    </source>
</evidence>
<evidence type="ECO:0000313" key="12">
    <source>
        <dbReference type="EMBL" id="KAK2868574.1"/>
    </source>
</evidence>
<keyword evidence="3" id="KW-0808">Transferase</keyword>
<dbReference type="InterPro" id="IPR000719">
    <property type="entry name" value="Prot_kinase_dom"/>
</dbReference>
<dbReference type="SMART" id="SM00220">
    <property type="entry name" value="S_TKc"/>
    <property type="match status" value="1"/>
</dbReference>
<dbReference type="FunFam" id="3.30.200.20:FF:000103">
    <property type="entry name" value="Protein kinase C"/>
    <property type="match status" value="1"/>
</dbReference>
<protein>
    <recommendedName>
        <fullName evidence="1">non-specific serine/threonine protein kinase</fullName>
        <ecNumber evidence="1">2.7.11.1</ecNumber>
    </recommendedName>
</protein>
<evidence type="ECO:0000256" key="6">
    <source>
        <dbReference type="ARBA" id="ARBA00022840"/>
    </source>
</evidence>
<dbReference type="GO" id="GO:0004674">
    <property type="term" value="F:protein serine/threonine kinase activity"/>
    <property type="evidence" value="ECO:0007669"/>
    <property type="project" value="UniProtKB-KW"/>
</dbReference>
<organism evidence="12 13">
    <name type="scientific">Tachysurus vachellii</name>
    <name type="common">Darkbarbel catfish</name>
    <name type="synonym">Pelteobagrus vachellii</name>
    <dbReference type="NCBI Taxonomy" id="175792"/>
    <lineage>
        <taxon>Eukaryota</taxon>
        <taxon>Metazoa</taxon>
        <taxon>Chordata</taxon>
        <taxon>Craniata</taxon>
        <taxon>Vertebrata</taxon>
        <taxon>Euteleostomi</taxon>
        <taxon>Actinopterygii</taxon>
        <taxon>Neopterygii</taxon>
        <taxon>Teleostei</taxon>
        <taxon>Ostariophysi</taxon>
        <taxon>Siluriformes</taxon>
        <taxon>Bagridae</taxon>
        <taxon>Tachysurus</taxon>
    </lineage>
</organism>
<dbReference type="InterPro" id="IPR017441">
    <property type="entry name" value="Protein_kinase_ATP_BS"/>
</dbReference>
<comment type="catalytic activity">
    <reaction evidence="7">
        <text>L-threonyl-[protein] + ATP = O-phospho-L-threonyl-[protein] + ADP + H(+)</text>
        <dbReference type="Rhea" id="RHEA:46608"/>
        <dbReference type="Rhea" id="RHEA-COMP:11060"/>
        <dbReference type="Rhea" id="RHEA-COMP:11605"/>
        <dbReference type="ChEBI" id="CHEBI:15378"/>
        <dbReference type="ChEBI" id="CHEBI:30013"/>
        <dbReference type="ChEBI" id="CHEBI:30616"/>
        <dbReference type="ChEBI" id="CHEBI:61977"/>
        <dbReference type="ChEBI" id="CHEBI:456216"/>
        <dbReference type="EC" id="2.7.11.1"/>
    </reaction>
</comment>
<evidence type="ECO:0000256" key="9">
    <source>
        <dbReference type="PROSITE-ProRule" id="PRU10141"/>
    </source>
</evidence>
<dbReference type="Gene3D" id="3.30.200.20">
    <property type="entry name" value="Phosphorylase Kinase, domain 1"/>
    <property type="match status" value="1"/>
</dbReference>
<comment type="caution">
    <text evidence="12">The sequence shown here is derived from an EMBL/GenBank/DDBJ whole genome shotgun (WGS) entry which is preliminary data.</text>
</comment>
<dbReference type="AlphaFoldDB" id="A0AA88P152"/>
<dbReference type="PANTHER" id="PTHR24356:SF240">
    <property type="entry name" value="PROTEIN KINASE C"/>
    <property type="match status" value="1"/>
</dbReference>
<feature type="region of interest" description="Disordered" evidence="10">
    <location>
        <begin position="223"/>
        <end position="254"/>
    </location>
</feature>
<dbReference type="EC" id="2.7.11.1" evidence="1"/>